<gene>
    <name evidence="3" type="ORF">HU137_01680</name>
</gene>
<dbReference type="AlphaFoldDB" id="A0A838ZLP9"/>
<dbReference type="InterPro" id="IPR003743">
    <property type="entry name" value="Zf-RING_7"/>
</dbReference>
<evidence type="ECO:0000256" key="1">
    <source>
        <dbReference type="SAM" id="Coils"/>
    </source>
</evidence>
<reference evidence="3 4" key="1">
    <citation type="submission" date="2020-07" db="EMBL/GenBank/DDBJ databases">
        <title>Moheibacter lacus sp. nov., a member of the family Flavobacteriaceae isolated from freshwater lake sediment.</title>
        <authorList>
            <person name="Liu Y."/>
        </authorList>
    </citation>
    <scope>NUCLEOTIDE SEQUENCE [LARGE SCALE GENOMIC DNA]</scope>
    <source>
        <strain evidence="3 4">BDHS18</strain>
    </source>
</reference>
<dbReference type="PANTHER" id="PTHR39082">
    <property type="entry name" value="PHOSPHOLIPASE C-BETA-2-RELATED"/>
    <property type="match status" value="1"/>
</dbReference>
<evidence type="ECO:0000313" key="3">
    <source>
        <dbReference type="EMBL" id="MBA5628476.1"/>
    </source>
</evidence>
<proteinExistence type="predicted"/>
<feature type="coiled-coil region" evidence="1">
    <location>
        <begin position="43"/>
        <end position="98"/>
    </location>
</feature>
<comment type="caution">
    <text evidence="3">The sequence shown here is derived from an EMBL/GenBank/DDBJ whole genome shotgun (WGS) entry which is preliminary data.</text>
</comment>
<name>A0A838ZLP9_9FLAO</name>
<organism evidence="3 4">
    <name type="scientific">Moheibacter lacus</name>
    <dbReference type="NCBI Taxonomy" id="2745851"/>
    <lineage>
        <taxon>Bacteria</taxon>
        <taxon>Pseudomonadati</taxon>
        <taxon>Bacteroidota</taxon>
        <taxon>Flavobacteriia</taxon>
        <taxon>Flavobacteriales</taxon>
        <taxon>Weeksellaceae</taxon>
        <taxon>Moheibacter</taxon>
    </lineage>
</organism>
<feature type="domain" description="C4-type zinc ribbon" evidence="2">
    <location>
        <begin position="213"/>
        <end position="242"/>
    </location>
</feature>
<keyword evidence="4" id="KW-1185">Reference proteome</keyword>
<dbReference type="InterPro" id="IPR052376">
    <property type="entry name" value="Oxidative_Scav/Glycosyltrans"/>
</dbReference>
<dbReference type="Pfam" id="PF02591">
    <property type="entry name" value="Zn_ribbon_9"/>
    <property type="match status" value="1"/>
</dbReference>
<dbReference type="PANTHER" id="PTHR39082:SF1">
    <property type="entry name" value="SCAVENGER RECEPTOR CLASS A MEMBER 3"/>
    <property type="match status" value="1"/>
</dbReference>
<dbReference type="Gene3D" id="1.10.287.1490">
    <property type="match status" value="1"/>
</dbReference>
<protein>
    <recommendedName>
        <fullName evidence="2">C4-type zinc ribbon domain-containing protein</fullName>
    </recommendedName>
</protein>
<evidence type="ECO:0000259" key="2">
    <source>
        <dbReference type="Pfam" id="PF02591"/>
    </source>
</evidence>
<dbReference type="Proteomes" id="UP000552241">
    <property type="component" value="Unassembled WGS sequence"/>
</dbReference>
<dbReference type="EMBL" id="JACDZE010000001">
    <property type="protein sequence ID" value="MBA5628476.1"/>
    <property type="molecule type" value="Genomic_DNA"/>
</dbReference>
<dbReference type="RefSeq" id="WP_182042074.1">
    <property type="nucleotide sequence ID" value="NZ_JACDZE010000001.1"/>
</dbReference>
<evidence type="ECO:0000313" key="4">
    <source>
        <dbReference type="Proteomes" id="UP000552241"/>
    </source>
</evidence>
<keyword evidence="1" id="KW-0175">Coiled coil</keyword>
<sequence>MAKKDQQKEMSVEEKLRALYDLQLIDSRLDEIRNTRGELPLEVEDLSDDVAQMETRIHKIDDEIKELDGEIKLKKEAIKNSEALMKKYTKQQDNVRNNREFDSLAKEVEYQELEIQLSEKRIKEFNAKIDHKKQIQEEINTKLDSMKSHLDHKKSELDAIIKETEKEEAFLIKKSEEFSGILDERLFKAYTRIRSNMKNGLAVVPVHRDASVGSFFTIPPQRQMDIAQRKKIISDEHSGRILVDGELAQEEKEKIEALLKG</sequence>
<accession>A0A838ZLP9</accession>